<evidence type="ECO:0000256" key="6">
    <source>
        <dbReference type="RuleBase" id="RU366034"/>
    </source>
</evidence>
<sequence>MPELTSTEFVLPNTMANWPWLRRINPHFATVKAESEAWFRTFNAFSSKAQKAFEKCDFCRLASLAYPALDKQRLRTGCDLMMLFFTFDEYTDVLSAPEVRRYADSVMDALKNPNKPRPEGEHVVGEVARQFWALGIHSATPLAQKHFLEMFEDYIYSVVDQARDRDDKRIRGSEEYMILRRRTIGLHPSYPMQELGMNLADEIWNHPVIDELRRIAVDIVLLDNDICSYKKELAQGDDSVCHMRFFHIQLVSELSFLTQHNIITIIMHERTTDLNGAVEWVATQRKALASQFIELYKKVPWDDGDAQLQEYVEGIANWPRANDSWIFESGRYFGSEGLRVQKDRKVVLSRPGSAKFFAE</sequence>
<dbReference type="EC" id="4.2.3.-" evidence="6"/>
<dbReference type="SUPFAM" id="SSF48576">
    <property type="entry name" value="Terpenoid synthases"/>
    <property type="match status" value="1"/>
</dbReference>
<dbReference type="OrthoDB" id="6486656at2759"/>
<dbReference type="PANTHER" id="PTHR35201:SF4">
    <property type="entry name" value="BETA-PINACENE SYNTHASE-RELATED"/>
    <property type="match status" value="1"/>
</dbReference>
<keyword evidence="4 6" id="KW-0460">Magnesium</keyword>
<organism evidence="7 8">
    <name type="scientific">Mycena sanguinolenta</name>
    <dbReference type="NCBI Taxonomy" id="230812"/>
    <lineage>
        <taxon>Eukaryota</taxon>
        <taxon>Fungi</taxon>
        <taxon>Dikarya</taxon>
        <taxon>Basidiomycota</taxon>
        <taxon>Agaricomycotina</taxon>
        <taxon>Agaricomycetes</taxon>
        <taxon>Agaricomycetidae</taxon>
        <taxon>Agaricales</taxon>
        <taxon>Marasmiineae</taxon>
        <taxon>Mycenaceae</taxon>
        <taxon>Mycena</taxon>
    </lineage>
</organism>
<reference evidence="7" key="1">
    <citation type="submission" date="2020-05" db="EMBL/GenBank/DDBJ databases">
        <title>Mycena genomes resolve the evolution of fungal bioluminescence.</title>
        <authorList>
            <person name="Tsai I.J."/>
        </authorList>
    </citation>
    <scope>NUCLEOTIDE SEQUENCE</scope>
    <source>
        <strain evidence="7">160909Yilan</strain>
    </source>
</reference>
<comment type="similarity">
    <text evidence="2 6">Belongs to the terpene synthase family.</text>
</comment>
<accession>A0A8H7CV81</accession>
<gene>
    <name evidence="7" type="ORF">MSAN_01606100</name>
</gene>
<dbReference type="GO" id="GO:0008299">
    <property type="term" value="P:isoprenoid biosynthetic process"/>
    <property type="evidence" value="ECO:0007669"/>
    <property type="project" value="UniProtKB-ARBA"/>
</dbReference>
<dbReference type="SFLD" id="SFLDS00005">
    <property type="entry name" value="Isoprenoid_Synthase_Type_I"/>
    <property type="match status" value="1"/>
</dbReference>
<proteinExistence type="inferred from homology"/>
<name>A0A8H7CV81_9AGAR</name>
<comment type="caution">
    <text evidence="7">The sequence shown here is derived from an EMBL/GenBank/DDBJ whole genome shotgun (WGS) entry which is preliminary data.</text>
</comment>
<evidence type="ECO:0000256" key="5">
    <source>
        <dbReference type="ARBA" id="ARBA00023239"/>
    </source>
</evidence>
<dbReference type="Gene3D" id="1.10.600.10">
    <property type="entry name" value="Farnesyl Diphosphate Synthase"/>
    <property type="match status" value="1"/>
</dbReference>
<dbReference type="Proteomes" id="UP000623467">
    <property type="component" value="Unassembled WGS sequence"/>
</dbReference>
<dbReference type="EMBL" id="JACAZH010000013">
    <property type="protein sequence ID" value="KAF7351729.1"/>
    <property type="molecule type" value="Genomic_DNA"/>
</dbReference>
<dbReference type="InterPro" id="IPR008949">
    <property type="entry name" value="Isoprenoid_synthase_dom_sf"/>
</dbReference>
<dbReference type="Pfam" id="PF19086">
    <property type="entry name" value="Terpene_syn_C_2"/>
    <property type="match status" value="1"/>
</dbReference>
<comment type="cofactor">
    <cofactor evidence="1 6">
        <name>Mg(2+)</name>
        <dbReference type="ChEBI" id="CHEBI:18420"/>
    </cofactor>
</comment>
<dbReference type="GO" id="GO:0010333">
    <property type="term" value="F:terpene synthase activity"/>
    <property type="evidence" value="ECO:0007669"/>
    <property type="project" value="InterPro"/>
</dbReference>
<dbReference type="SFLD" id="SFLDG01020">
    <property type="entry name" value="Terpene_Cyclase_Like_2"/>
    <property type="match status" value="1"/>
</dbReference>
<dbReference type="PANTHER" id="PTHR35201">
    <property type="entry name" value="TERPENE SYNTHASE"/>
    <property type="match status" value="1"/>
</dbReference>
<dbReference type="InterPro" id="IPR034686">
    <property type="entry name" value="Terpene_cyclase-like_2"/>
</dbReference>
<evidence type="ECO:0000256" key="2">
    <source>
        <dbReference type="ARBA" id="ARBA00006333"/>
    </source>
</evidence>
<evidence type="ECO:0000256" key="1">
    <source>
        <dbReference type="ARBA" id="ARBA00001946"/>
    </source>
</evidence>
<evidence type="ECO:0000313" key="7">
    <source>
        <dbReference type="EMBL" id="KAF7351729.1"/>
    </source>
</evidence>
<evidence type="ECO:0000256" key="4">
    <source>
        <dbReference type="ARBA" id="ARBA00022842"/>
    </source>
</evidence>
<keyword evidence="3 6" id="KW-0479">Metal-binding</keyword>
<keyword evidence="5 6" id="KW-0456">Lyase</keyword>
<dbReference type="AlphaFoldDB" id="A0A8H7CV81"/>
<evidence type="ECO:0000313" key="8">
    <source>
        <dbReference type="Proteomes" id="UP000623467"/>
    </source>
</evidence>
<protein>
    <recommendedName>
        <fullName evidence="6">Terpene synthase</fullName>
        <ecNumber evidence="6">4.2.3.-</ecNumber>
    </recommendedName>
</protein>
<evidence type="ECO:0000256" key="3">
    <source>
        <dbReference type="ARBA" id="ARBA00022723"/>
    </source>
</evidence>
<dbReference type="GO" id="GO:0046872">
    <property type="term" value="F:metal ion binding"/>
    <property type="evidence" value="ECO:0007669"/>
    <property type="project" value="UniProtKB-KW"/>
</dbReference>
<keyword evidence="8" id="KW-1185">Reference proteome</keyword>